<sequence>MAGSRRPERPGAPARGSPRFREITRSPEQKTPAKLHGSPVKSHDEKKVDPGMSCSDLFMDWSARKSFGSSIAYEIWIWFIMMNKLIVTDTNILFIIIIK</sequence>
<evidence type="ECO:0000256" key="2">
    <source>
        <dbReference type="SAM" id="Phobius"/>
    </source>
</evidence>
<reference evidence="3" key="1">
    <citation type="journal article" date="2019" name="Sci. Rep.">
        <title>Draft genome of Tanacetum cinerariifolium, the natural source of mosquito coil.</title>
        <authorList>
            <person name="Yamashiro T."/>
            <person name="Shiraishi A."/>
            <person name="Satake H."/>
            <person name="Nakayama K."/>
        </authorList>
    </citation>
    <scope>NUCLEOTIDE SEQUENCE</scope>
</reference>
<dbReference type="EMBL" id="BKCJ010002952">
    <property type="protein sequence ID" value="GEU52000.1"/>
    <property type="molecule type" value="Genomic_DNA"/>
</dbReference>
<proteinExistence type="predicted"/>
<name>A0A6L2KTD6_TANCI</name>
<keyword evidence="2" id="KW-1133">Transmembrane helix</keyword>
<comment type="caution">
    <text evidence="3">The sequence shown here is derived from an EMBL/GenBank/DDBJ whole genome shotgun (WGS) entry which is preliminary data.</text>
</comment>
<organism evidence="3">
    <name type="scientific">Tanacetum cinerariifolium</name>
    <name type="common">Dalmatian daisy</name>
    <name type="synonym">Chrysanthemum cinerariifolium</name>
    <dbReference type="NCBI Taxonomy" id="118510"/>
    <lineage>
        <taxon>Eukaryota</taxon>
        <taxon>Viridiplantae</taxon>
        <taxon>Streptophyta</taxon>
        <taxon>Embryophyta</taxon>
        <taxon>Tracheophyta</taxon>
        <taxon>Spermatophyta</taxon>
        <taxon>Magnoliopsida</taxon>
        <taxon>eudicotyledons</taxon>
        <taxon>Gunneridae</taxon>
        <taxon>Pentapetalae</taxon>
        <taxon>asterids</taxon>
        <taxon>campanulids</taxon>
        <taxon>Asterales</taxon>
        <taxon>Asteraceae</taxon>
        <taxon>Asteroideae</taxon>
        <taxon>Anthemideae</taxon>
        <taxon>Anthemidinae</taxon>
        <taxon>Tanacetum</taxon>
    </lineage>
</organism>
<keyword evidence="2" id="KW-0812">Transmembrane</keyword>
<gene>
    <name evidence="3" type="ORF">Tci_023978</name>
</gene>
<accession>A0A6L2KTD6</accession>
<protein>
    <submittedName>
        <fullName evidence="3">Uncharacterized protein</fullName>
    </submittedName>
</protein>
<feature type="region of interest" description="Disordered" evidence="1">
    <location>
        <begin position="1"/>
        <end position="48"/>
    </location>
</feature>
<evidence type="ECO:0000256" key="1">
    <source>
        <dbReference type="SAM" id="MobiDB-lite"/>
    </source>
</evidence>
<feature type="transmembrane region" description="Helical" evidence="2">
    <location>
        <begin position="75"/>
        <end position="98"/>
    </location>
</feature>
<keyword evidence="2" id="KW-0472">Membrane</keyword>
<feature type="compositionally biased region" description="Basic and acidic residues" evidence="1">
    <location>
        <begin position="19"/>
        <end position="28"/>
    </location>
</feature>
<evidence type="ECO:0000313" key="3">
    <source>
        <dbReference type="EMBL" id="GEU52000.1"/>
    </source>
</evidence>
<dbReference type="AlphaFoldDB" id="A0A6L2KTD6"/>